<comment type="caution">
    <text evidence="2">The sequence shown here is derived from an EMBL/GenBank/DDBJ whole genome shotgun (WGS) entry which is preliminary data.</text>
</comment>
<keyword evidence="1" id="KW-1277">Toxin-antitoxin system</keyword>
<dbReference type="RefSeq" id="WP_218251403.1">
    <property type="nucleotide sequence ID" value="NZ_JABXWD010000047.1"/>
</dbReference>
<evidence type="ECO:0000256" key="1">
    <source>
        <dbReference type="ARBA" id="ARBA00022649"/>
    </source>
</evidence>
<dbReference type="NCBIfam" id="TIGR02385">
    <property type="entry name" value="RelE_StbE"/>
    <property type="match status" value="1"/>
</dbReference>
<organism evidence="2 3">
    <name type="scientific">Candidatus Magnetobacterium casense</name>
    <dbReference type="NCBI Taxonomy" id="1455061"/>
    <lineage>
        <taxon>Bacteria</taxon>
        <taxon>Pseudomonadati</taxon>
        <taxon>Nitrospirota</taxon>
        <taxon>Thermodesulfovibrionia</taxon>
        <taxon>Thermodesulfovibrionales</taxon>
        <taxon>Candidatus Magnetobacteriaceae</taxon>
        <taxon>Candidatus Magnetobacterium</taxon>
    </lineage>
</organism>
<sequence length="90" mass="11057">MYKADVSERFLKDLKRIKTKFNLQERLEEKIEKILENPYHYKPLRNALKSKRRSHIGSYVLIFEIRQEEHTVVFHSFQHHNEAYKSDILR</sequence>
<dbReference type="Pfam" id="PF05016">
    <property type="entry name" value="ParE_toxin"/>
    <property type="match status" value="1"/>
</dbReference>
<evidence type="ECO:0000313" key="2">
    <source>
        <dbReference type="EMBL" id="MBV6340787.1"/>
    </source>
</evidence>
<protein>
    <submittedName>
        <fullName evidence="2">Type II toxin-antitoxin system RelE/ParE family toxin</fullName>
    </submittedName>
</protein>
<dbReference type="SUPFAM" id="SSF143011">
    <property type="entry name" value="RelE-like"/>
    <property type="match status" value="1"/>
</dbReference>
<accession>A0ABS6RVY0</accession>
<proteinExistence type="predicted"/>
<dbReference type="Proteomes" id="UP001196980">
    <property type="component" value="Unassembled WGS sequence"/>
</dbReference>
<name>A0ABS6RVY0_9BACT</name>
<keyword evidence="3" id="KW-1185">Reference proteome</keyword>
<gene>
    <name evidence="2" type="ORF">HWQ67_04240</name>
</gene>
<dbReference type="EMBL" id="JABXWD010000047">
    <property type="protein sequence ID" value="MBV6340787.1"/>
    <property type="molecule type" value="Genomic_DNA"/>
</dbReference>
<dbReference type="InterPro" id="IPR007712">
    <property type="entry name" value="RelE/ParE_toxin"/>
</dbReference>
<evidence type="ECO:0000313" key="3">
    <source>
        <dbReference type="Proteomes" id="UP001196980"/>
    </source>
</evidence>
<dbReference type="Gene3D" id="3.30.2310.20">
    <property type="entry name" value="RelE-like"/>
    <property type="match status" value="1"/>
</dbReference>
<reference evidence="2 3" key="1">
    <citation type="journal article" date="2020" name="J Geophys Res Biogeosci">
        <title>Magnetotaxis as an Adaptation to Enable Bacterial Shuttling of Microbial Sulfur and Sulfur Cycling Across Aquatic Oxic#Anoxic Interfaces.</title>
        <authorList>
            <person name="Li J."/>
            <person name="Liu P."/>
            <person name="Wang J."/>
            <person name="Roberts A.P."/>
            <person name="Pan Y."/>
        </authorList>
    </citation>
    <scope>NUCLEOTIDE SEQUENCE [LARGE SCALE GENOMIC DNA]</scope>
    <source>
        <strain evidence="2 3">MYR-1_YQ</strain>
    </source>
</reference>
<dbReference type="InterPro" id="IPR035093">
    <property type="entry name" value="RelE/ParE_toxin_dom_sf"/>
</dbReference>